<protein>
    <recommendedName>
        <fullName evidence="2">PUB domain-containing protein</fullName>
    </recommendedName>
</protein>
<evidence type="ECO:0000259" key="2">
    <source>
        <dbReference type="Pfam" id="PF09409"/>
    </source>
</evidence>
<dbReference type="SMART" id="SM00580">
    <property type="entry name" value="PUG"/>
    <property type="match status" value="1"/>
</dbReference>
<proteinExistence type="predicted"/>
<evidence type="ECO:0000313" key="3">
    <source>
        <dbReference type="EMBL" id="CAD9275461.1"/>
    </source>
</evidence>
<dbReference type="CDD" id="cd09212">
    <property type="entry name" value="PUB"/>
    <property type="match status" value="1"/>
</dbReference>
<dbReference type="InterPro" id="IPR036339">
    <property type="entry name" value="PUB-like_dom_sf"/>
</dbReference>
<feature type="compositionally biased region" description="Basic and acidic residues" evidence="1">
    <location>
        <begin position="182"/>
        <end position="192"/>
    </location>
</feature>
<feature type="region of interest" description="Disordered" evidence="1">
    <location>
        <begin position="160"/>
        <end position="218"/>
    </location>
</feature>
<dbReference type="EMBL" id="HBGK01008406">
    <property type="protein sequence ID" value="CAD9275461.1"/>
    <property type="molecule type" value="Transcribed_RNA"/>
</dbReference>
<dbReference type="AlphaFoldDB" id="A0A7S1Y413"/>
<evidence type="ECO:0000256" key="1">
    <source>
        <dbReference type="SAM" id="MobiDB-lite"/>
    </source>
</evidence>
<dbReference type="Pfam" id="PF09409">
    <property type="entry name" value="PUB"/>
    <property type="match status" value="1"/>
</dbReference>
<feature type="domain" description="PUB" evidence="2">
    <location>
        <begin position="24"/>
        <end position="89"/>
    </location>
</feature>
<accession>A0A7S1Y413</accession>
<name>A0A7S1Y413_9STRA</name>
<organism evidence="3">
    <name type="scientific">Grammatophora oceanica</name>
    <dbReference type="NCBI Taxonomy" id="210454"/>
    <lineage>
        <taxon>Eukaryota</taxon>
        <taxon>Sar</taxon>
        <taxon>Stramenopiles</taxon>
        <taxon>Ochrophyta</taxon>
        <taxon>Bacillariophyta</taxon>
        <taxon>Fragilariophyceae</taxon>
        <taxon>Fragilariophycidae</taxon>
        <taxon>Rhabdonematales</taxon>
        <taxon>Grammatophoraceae</taxon>
        <taxon>Grammatophora</taxon>
    </lineage>
</organism>
<dbReference type="SUPFAM" id="SSF143503">
    <property type="entry name" value="PUG domain-like"/>
    <property type="match status" value="1"/>
</dbReference>
<sequence>MSAYSGGAGIHLQNLILDSSVSAEKKADCLKLLKVVIKNLADPIKSKDPKYRKLRVENEKIKNKLLACPAAMDYLKAIGFSETMEGTENILKVQGDVNLVLMQASLAEVTNGYNMVATKENVAPSASSTKKARVESPARKTVTAFPTKLSEKQKARILKEEKDKLEREEAKRHRAKTSALIKQDKYVRENDPNWKSGVNAAAAKSGTGISTFRDRYGE</sequence>
<feature type="compositionally biased region" description="Basic and acidic residues" evidence="1">
    <location>
        <begin position="160"/>
        <end position="171"/>
    </location>
</feature>
<reference evidence="3" key="1">
    <citation type="submission" date="2021-01" db="EMBL/GenBank/DDBJ databases">
        <authorList>
            <person name="Corre E."/>
            <person name="Pelletier E."/>
            <person name="Niang G."/>
            <person name="Scheremetjew M."/>
            <person name="Finn R."/>
            <person name="Kale V."/>
            <person name="Holt S."/>
            <person name="Cochrane G."/>
            <person name="Meng A."/>
            <person name="Brown T."/>
            <person name="Cohen L."/>
        </authorList>
    </citation>
    <scope>NUCLEOTIDE SEQUENCE</scope>
    <source>
        <strain evidence="3">CCMP 410</strain>
    </source>
</reference>
<dbReference type="InterPro" id="IPR018997">
    <property type="entry name" value="PUB_domain"/>
</dbReference>
<dbReference type="Gene3D" id="1.20.58.2190">
    <property type="match status" value="1"/>
</dbReference>
<gene>
    <name evidence="3" type="ORF">GOCE00092_LOCUS4369</name>
</gene>